<evidence type="ECO:0000313" key="3">
    <source>
        <dbReference type="Proteomes" id="UP001187734"/>
    </source>
</evidence>
<name>A0AAE8SML3_9HYPO</name>
<gene>
    <name evidence="2" type="ORF">FTOL_11143</name>
</gene>
<evidence type="ECO:0000256" key="1">
    <source>
        <dbReference type="SAM" id="MobiDB-lite"/>
    </source>
</evidence>
<feature type="compositionally biased region" description="Basic and acidic residues" evidence="1">
    <location>
        <begin position="112"/>
        <end position="123"/>
    </location>
</feature>
<feature type="compositionally biased region" description="Low complexity" evidence="1">
    <location>
        <begin position="96"/>
        <end position="110"/>
    </location>
</feature>
<accession>A0AAE8SML3</accession>
<dbReference type="AlphaFoldDB" id="A0AAE8SML3"/>
<protein>
    <submittedName>
        <fullName evidence="2">Uncharacterized protein</fullName>
    </submittedName>
</protein>
<feature type="compositionally biased region" description="Basic residues" evidence="1">
    <location>
        <begin position="1"/>
        <end position="10"/>
    </location>
</feature>
<feature type="region of interest" description="Disordered" evidence="1">
    <location>
        <begin position="1"/>
        <end position="28"/>
    </location>
</feature>
<reference evidence="2" key="1">
    <citation type="submission" date="2018-03" db="EMBL/GenBank/DDBJ databases">
        <authorList>
            <person name="Guldener U."/>
        </authorList>
    </citation>
    <scope>NUCLEOTIDE SEQUENCE</scope>
</reference>
<organism evidence="2 3">
    <name type="scientific">Fusarium torulosum</name>
    <dbReference type="NCBI Taxonomy" id="33205"/>
    <lineage>
        <taxon>Eukaryota</taxon>
        <taxon>Fungi</taxon>
        <taxon>Dikarya</taxon>
        <taxon>Ascomycota</taxon>
        <taxon>Pezizomycotina</taxon>
        <taxon>Sordariomycetes</taxon>
        <taxon>Hypocreomycetidae</taxon>
        <taxon>Hypocreales</taxon>
        <taxon>Nectriaceae</taxon>
        <taxon>Fusarium</taxon>
    </lineage>
</organism>
<proteinExistence type="predicted"/>
<dbReference type="EMBL" id="ONZP01000464">
    <property type="protein sequence ID" value="SPJ85362.1"/>
    <property type="molecule type" value="Genomic_DNA"/>
</dbReference>
<feature type="region of interest" description="Disordered" evidence="1">
    <location>
        <begin position="75"/>
        <end position="142"/>
    </location>
</feature>
<evidence type="ECO:0000313" key="2">
    <source>
        <dbReference type="EMBL" id="SPJ85362.1"/>
    </source>
</evidence>
<comment type="caution">
    <text evidence="2">The sequence shown here is derived from an EMBL/GenBank/DDBJ whole genome shotgun (WGS) entry which is preliminary data.</text>
</comment>
<dbReference type="Proteomes" id="UP001187734">
    <property type="component" value="Unassembled WGS sequence"/>
</dbReference>
<keyword evidence="3" id="KW-1185">Reference proteome</keyword>
<sequence>MHPRTYHSHFLKPESPIQREGVQGLRSDSRAVEQQSRLISPSSVSINPALLQSTATAFDEDLQTVMRGQRLHVQGYQQHAEAHQRQGNSIPSPIRSVATQVSSSASVASAEHPSRESRNTSELRRRRRRQTQAQSHMMSMWHHQDVRRNQYQRVLPDHLPRQSVGRAIAPPGQDVSKWTVAQIGDGKANHHLQRNLQPLRRLPPAIRPPLPSIRSVFPEIHFTDQKNVSTVRPKPAARP</sequence>